<dbReference type="RefSeq" id="WP_330154848.1">
    <property type="nucleotide sequence ID" value="NZ_JAUZMZ010000384.1"/>
</dbReference>
<feature type="non-terminal residue" evidence="6">
    <location>
        <position position="77"/>
    </location>
</feature>
<keyword evidence="2" id="KW-0812">Transmembrane</keyword>
<protein>
    <recommendedName>
        <fullName evidence="5">Probable membrane transporter protein</fullName>
    </recommendedName>
</protein>
<organism evidence="6 7">
    <name type="scientific">Rhodococcus chondri</name>
    <dbReference type="NCBI Taxonomy" id="3065941"/>
    <lineage>
        <taxon>Bacteria</taxon>
        <taxon>Bacillati</taxon>
        <taxon>Actinomycetota</taxon>
        <taxon>Actinomycetes</taxon>
        <taxon>Mycobacteriales</taxon>
        <taxon>Nocardiaceae</taxon>
        <taxon>Rhodococcus</taxon>
    </lineage>
</organism>
<dbReference type="Pfam" id="PF01925">
    <property type="entry name" value="TauE"/>
    <property type="match status" value="1"/>
</dbReference>
<proteinExistence type="inferred from homology"/>
<evidence type="ECO:0000256" key="1">
    <source>
        <dbReference type="ARBA" id="ARBA00004141"/>
    </source>
</evidence>
<dbReference type="EMBL" id="JAUZMZ010000384">
    <property type="protein sequence ID" value="MEE2035566.1"/>
    <property type="molecule type" value="Genomic_DNA"/>
</dbReference>
<name>A0ABU7JZY8_9NOCA</name>
<comment type="caution">
    <text evidence="6">The sequence shown here is derived from an EMBL/GenBank/DDBJ whole genome shotgun (WGS) entry which is preliminary data.</text>
</comment>
<keyword evidence="7" id="KW-1185">Reference proteome</keyword>
<sequence length="77" mass="7782">MDAGDWAVLLTAATAAGWVDAVVGGGGLILLPALFLVAPGLTPQAALATNKLTAIWGTGAAVLTFARRIPLRWSVLA</sequence>
<keyword evidence="3" id="KW-1133">Transmembrane helix</keyword>
<reference evidence="6 7" key="1">
    <citation type="submission" date="2023-08" db="EMBL/GenBank/DDBJ databases">
        <authorList>
            <person name="Girao M."/>
            <person name="Carvalho M.F."/>
        </authorList>
    </citation>
    <scope>NUCLEOTIDE SEQUENCE [LARGE SCALE GENOMIC DNA]</scope>
    <source>
        <strain evidence="6 7">CC-R104</strain>
    </source>
</reference>
<dbReference type="InterPro" id="IPR002781">
    <property type="entry name" value="TM_pro_TauE-like"/>
</dbReference>
<comment type="similarity">
    <text evidence="5">Belongs to the 4-toluene sulfonate uptake permease (TSUP) (TC 2.A.102) family.</text>
</comment>
<gene>
    <name evidence="6" type="ORF">Q8814_26280</name>
</gene>
<comment type="subcellular location">
    <subcellularLocation>
        <location evidence="5">Cell membrane</location>
        <topology evidence="5">Multi-pass membrane protein</topology>
    </subcellularLocation>
    <subcellularLocation>
        <location evidence="1">Membrane</location>
        <topology evidence="1">Multi-pass membrane protein</topology>
    </subcellularLocation>
</comment>
<evidence type="ECO:0000256" key="4">
    <source>
        <dbReference type="ARBA" id="ARBA00023136"/>
    </source>
</evidence>
<dbReference type="Proteomes" id="UP001331936">
    <property type="component" value="Unassembled WGS sequence"/>
</dbReference>
<evidence type="ECO:0000313" key="7">
    <source>
        <dbReference type="Proteomes" id="UP001331936"/>
    </source>
</evidence>
<evidence type="ECO:0000256" key="2">
    <source>
        <dbReference type="ARBA" id="ARBA00022692"/>
    </source>
</evidence>
<evidence type="ECO:0000313" key="6">
    <source>
        <dbReference type="EMBL" id="MEE2035566.1"/>
    </source>
</evidence>
<keyword evidence="5" id="KW-1003">Cell membrane</keyword>
<accession>A0ABU7JZY8</accession>
<keyword evidence="4" id="KW-0472">Membrane</keyword>
<evidence type="ECO:0000256" key="3">
    <source>
        <dbReference type="ARBA" id="ARBA00022989"/>
    </source>
</evidence>
<evidence type="ECO:0000256" key="5">
    <source>
        <dbReference type="RuleBase" id="RU363041"/>
    </source>
</evidence>